<sequence>MRIKVINYSLQKDMSFGKALQSVTVFIVIPLMLAVHSNKITLQAALDLIVWYIAVAFFIYIFKTPLKLYFIVKEKSLHLKDLQQINPDSEVVKNHLQELFTIEWNIFNKELQYLFIRLLTISSLSFQYYVRLLHCLVASFVTTYQPIFYVIDHFKKRMDELYSGVETIDFTLGGIGGGGGGSGVGVSTESGGSSSPNRVSGTDRYIIIYLSELIAH</sequence>
<accession>D3B8Z9</accession>
<dbReference type="InParanoid" id="D3B8Z9"/>
<dbReference type="AlphaFoldDB" id="D3B8Z9"/>
<feature type="transmembrane region" description="Helical" evidence="1">
    <location>
        <begin position="20"/>
        <end position="37"/>
    </location>
</feature>
<keyword evidence="3" id="KW-1185">Reference proteome</keyword>
<evidence type="ECO:0000313" key="3">
    <source>
        <dbReference type="Proteomes" id="UP000001396"/>
    </source>
</evidence>
<proteinExistence type="predicted"/>
<name>D3B8Z9_HETP5</name>
<dbReference type="RefSeq" id="XP_020434155.1">
    <property type="nucleotide sequence ID" value="XM_020575839.1"/>
</dbReference>
<comment type="caution">
    <text evidence="2">The sequence shown here is derived from an EMBL/GenBank/DDBJ whole genome shotgun (WGS) entry which is preliminary data.</text>
</comment>
<evidence type="ECO:0000256" key="1">
    <source>
        <dbReference type="SAM" id="Phobius"/>
    </source>
</evidence>
<feature type="transmembrane region" description="Helical" evidence="1">
    <location>
        <begin position="128"/>
        <end position="151"/>
    </location>
</feature>
<dbReference type="GeneID" id="31360429"/>
<gene>
    <name evidence="2" type="ORF">PPL_04943</name>
</gene>
<protein>
    <submittedName>
        <fullName evidence="2">Uncharacterized protein</fullName>
    </submittedName>
</protein>
<evidence type="ECO:0000313" key="2">
    <source>
        <dbReference type="EMBL" id="EFA82038.1"/>
    </source>
</evidence>
<keyword evidence="1" id="KW-0812">Transmembrane</keyword>
<organism evidence="2 3">
    <name type="scientific">Heterostelium pallidum (strain ATCC 26659 / Pp 5 / PN500)</name>
    <name type="common">Cellular slime mold</name>
    <name type="synonym">Polysphondylium pallidum</name>
    <dbReference type="NCBI Taxonomy" id="670386"/>
    <lineage>
        <taxon>Eukaryota</taxon>
        <taxon>Amoebozoa</taxon>
        <taxon>Evosea</taxon>
        <taxon>Eumycetozoa</taxon>
        <taxon>Dictyostelia</taxon>
        <taxon>Acytosteliales</taxon>
        <taxon>Acytosteliaceae</taxon>
        <taxon>Heterostelium</taxon>
    </lineage>
</organism>
<dbReference type="Proteomes" id="UP000001396">
    <property type="component" value="Unassembled WGS sequence"/>
</dbReference>
<keyword evidence="1" id="KW-1133">Transmembrane helix</keyword>
<keyword evidence="1" id="KW-0472">Membrane</keyword>
<dbReference type="EMBL" id="ADBJ01000021">
    <property type="protein sequence ID" value="EFA82038.1"/>
    <property type="molecule type" value="Genomic_DNA"/>
</dbReference>
<reference evidence="2 3" key="1">
    <citation type="journal article" date="2011" name="Genome Res.">
        <title>Phylogeny-wide analysis of social amoeba genomes highlights ancient origins for complex intercellular communication.</title>
        <authorList>
            <person name="Heidel A.J."/>
            <person name="Lawal H.M."/>
            <person name="Felder M."/>
            <person name="Schilde C."/>
            <person name="Helps N.R."/>
            <person name="Tunggal B."/>
            <person name="Rivero F."/>
            <person name="John U."/>
            <person name="Schleicher M."/>
            <person name="Eichinger L."/>
            <person name="Platzer M."/>
            <person name="Noegel A.A."/>
            <person name="Schaap P."/>
            <person name="Gloeckner G."/>
        </authorList>
    </citation>
    <scope>NUCLEOTIDE SEQUENCE [LARGE SCALE GENOMIC DNA]</scope>
    <source>
        <strain evidence="3">ATCC 26659 / Pp 5 / PN500</strain>
    </source>
</reference>
<feature type="transmembrane region" description="Helical" evidence="1">
    <location>
        <begin position="44"/>
        <end position="62"/>
    </location>
</feature>